<keyword evidence="1" id="KW-0472">Membrane</keyword>
<feature type="transmembrane region" description="Helical" evidence="1">
    <location>
        <begin position="20"/>
        <end position="39"/>
    </location>
</feature>
<keyword evidence="1" id="KW-0812">Transmembrane</keyword>
<reference evidence="2 3" key="1">
    <citation type="journal article" date="2024" name="Ann. Entomol. Soc. Am.">
        <title>Genomic analyses of the southern and eastern yellowjacket wasps (Hymenoptera: Vespidae) reveal evolutionary signatures of social life.</title>
        <authorList>
            <person name="Catto M.A."/>
            <person name="Caine P.B."/>
            <person name="Orr S.E."/>
            <person name="Hunt B.G."/>
            <person name="Goodisman M.A.D."/>
        </authorList>
    </citation>
    <scope>NUCLEOTIDE SEQUENCE [LARGE SCALE GENOMIC DNA]</scope>
    <source>
        <strain evidence="2">232</strain>
        <tissue evidence="2">Head and thorax</tissue>
    </source>
</reference>
<gene>
    <name evidence="2" type="ORF">V1477_015526</name>
</gene>
<organism evidence="2 3">
    <name type="scientific">Vespula maculifrons</name>
    <name type="common">Eastern yellow jacket</name>
    <name type="synonym">Wasp</name>
    <dbReference type="NCBI Taxonomy" id="7453"/>
    <lineage>
        <taxon>Eukaryota</taxon>
        <taxon>Metazoa</taxon>
        <taxon>Ecdysozoa</taxon>
        <taxon>Arthropoda</taxon>
        <taxon>Hexapoda</taxon>
        <taxon>Insecta</taxon>
        <taxon>Pterygota</taxon>
        <taxon>Neoptera</taxon>
        <taxon>Endopterygota</taxon>
        <taxon>Hymenoptera</taxon>
        <taxon>Apocrita</taxon>
        <taxon>Aculeata</taxon>
        <taxon>Vespoidea</taxon>
        <taxon>Vespidae</taxon>
        <taxon>Vespinae</taxon>
        <taxon>Vespula</taxon>
    </lineage>
</organism>
<dbReference type="EMBL" id="JAYRBN010000076">
    <property type="protein sequence ID" value="KAL2731703.1"/>
    <property type="molecule type" value="Genomic_DNA"/>
</dbReference>
<feature type="transmembrane region" description="Helical" evidence="1">
    <location>
        <begin position="59"/>
        <end position="79"/>
    </location>
</feature>
<proteinExistence type="predicted"/>
<dbReference type="Proteomes" id="UP001607303">
    <property type="component" value="Unassembled WGS sequence"/>
</dbReference>
<protein>
    <submittedName>
        <fullName evidence="2">Uncharacterized protein</fullName>
    </submittedName>
</protein>
<evidence type="ECO:0000256" key="1">
    <source>
        <dbReference type="SAM" id="Phobius"/>
    </source>
</evidence>
<comment type="caution">
    <text evidence="2">The sequence shown here is derived from an EMBL/GenBank/DDBJ whole genome shotgun (WGS) entry which is preliminary data.</text>
</comment>
<accession>A0ABD2BGY3</accession>
<dbReference type="AlphaFoldDB" id="A0ABD2BGY3"/>
<name>A0ABD2BGY3_VESMC</name>
<evidence type="ECO:0000313" key="2">
    <source>
        <dbReference type="EMBL" id="KAL2731703.1"/>
    </source>
</evidence>
<sequence>MKIYSRIIVFLIKKKRKKKIALAILQSAIIQIIDFYNHLKTFGTPCSFDYRIFCDCSKLVSAVVVAFAVVVAVAVARILQVVDPGRDRATKCTRPEVNRMREKEEKNTLDLVLINISYIDPFGNKRSSLK</sequence>
<keyword evidence="3" id="KW-1185">Reference proteome</keyword>
<evidence type="ECO:0000313" key="3">
    <source>
        <dbReference type="Proteomes" id="UP001607303"/>
    </source>
</evidence>
<keyword evidence="1" id="KW-1133">Transmembrane helix</keyword>